<dbReference type="InterPro" id="IPR013149">
    <property type="entry name" value="ADH-like_C"/>
</dbReference>
<dbReference type="SUPFAM" id="SSF51735">
    <property type="entry name" value="NAD(P)-binding Rossmann-fold domains"/>
    <property type="match status" value="1"/>
</dbReference>
<reference evidence="2" key="1">
    <citation type="submission" date="2022-07" db="EMBL/GenBank/DDBJ databases">
        <title>Fungi with potential for degradation of polypropylene.</title>
        <authorList>
            <person name="Gostincar C."/>
        </authorList>
    </citation>
    <scope>NUCLEOTIDE SEQUENCE</scope>
    <source>
        <strain evidence="2">EXF-13308</strain>
    </source>
</reference>
<dbReference type="InterPro" id="IPR011032">
    <property type="entry name" value="GroES-like_sf"/>
</dbReference>
<dbReference type="Pfam" id="PF00107">
    <property type="entry name" value="ADH_zinc_N"/>
    <property type="match status" value="1"/>
</dbReference>
<feature type="domain" description="Alcohol dehydrogenase-like C-terminal" evidence="1">
    <location>
        <begin position="189"/>
        <end position="320"/>
    </location>
</feature>
<gene>
    <name evidence="2" type="ORF">NKR23_g8431</name>
</gene>
<dbReference type="Gene3D" id="3.40.50.720">
    <property type="entry name" value="NAD(P)-binding Rossmann-like Domain"/>
    <property type="match status" value="1"/>
</dbReference>
<protein>
    <submittedName>
        <fullName evidence="2">Alcohol dehydrogenase GroES domain-containing protein</fullName>
    </submittedName>
</protein>
<dbReference type="GO" id="GO:0016491">
    <property type="term" value="F:oxidoreductase activity"/>
    <property type="evidence" value="ECO:0007669"/>
    <property type="project" value="TreeGrafter"/>
</dbReference>
<dbReference type="InterPro" id="IPR036291">
    <property type="entry name" value="NAD(P)-bd_dom_sf"/>
</dbReference>
<dbReference type="EMBL" id="JANBVO010000029">
    <property type="protein sequence ID" value="KAJ9138653.1"/>
    <property type="molecule type" value="Genomic_DNA"/>
</dbReference>
<evidence type="ECO:0000313" key="2">
    <source>
        <dbReference type="EMBL" id="KAJ9138653.1"/>
    </source>
</evidence>
<accession>A0AA38R974</accession>
<dbReference type="InterPro" id="IPR051397">
    <property type="entry name" value="Zn-ADH-like_protein"/>
</dbReference>
<name>A0AA38R974_9PEZI</name>
<dbReference type="CDD" id="cd05188">
    <property type="entry name" value="MDR"/>
    <property type="match status" value="1"/>
</dbReference>
<organism evidence="2 3">
    <name type="scientific">Pleurostoma richardsiae</name>
    <dbReference type="NCBI Taxonomy" id="41990"/>
    <lineage>
        <taxon>Eukaryota</taxon>
        <taxon>Fungi</taxon>
        <taxon>Dikarya</taxon>
        <taxon>Ascomycota</taxon>
        <taxon>Pezizomycotina</taxon>
        <taxon>Sordariomycetes</taxon>
        <taxon>Sordariomycetidae</taxon>
        <taxon>Calosphaeriales</taxon>
        <taxon>Pleurostomataceae</taxon>
        <taxon>Pleurostoma</taxon>
    </lineage>
</organism>
<dbReference type="PANTHER" id="PTHR43677:SF4">
    <property type="entry name" value="QUINONE OXIDOREDUCTASE-LIKE PROTEIN 2"/>
    <property type="match status" value="1"/>
</dbReference>
<dbReference type="Gene3D" id="3.90.180.10">
    <property type="entry name" value="Medium-chain alcohol dehydrogenases, catalytic domain"/>
    <property type="match status" value="1"/>
</dbReference>
<proteinExistence type="predicted"/>
<dbReference type="PANTHER" id="PTHR43677">
    <property type="entry name" value="SHORT-CHAIN DEHYDROGENASE/REDUCTASE"/>
    <property type="match status" value="1"/>
</dbReference>
<dbReference type="SUPFAM" id="SSF50129">
    <property type="entry name" value="GroES-like"/>
    <property type="match status" value="1"/>
</dbReference>
<evidence type="ECO:0000259" key="1">
    <source>
        <dbReference type="Pfam" id="PF00107"/>
    </source>
</evidence>
<dbReference type="Proteomes" id="UP001174694">
    <property type="component" value="Unassembled WGS sequence"/>
</dbReference>
<keyword evidence="3" id="KW-1185">Reference proteome</keyword>
<dbReference type="AlphaFoldDB" id="A0AA38R974"/>
<dbReference type="GO" id="GO:0005739">
    <property type="term" value="C:mitochondrion"/>
    <property type="evidence" value="ECO:0007669"/>
    <property type="project" value="TreeGrafter"/>
</dbReference>
<sequence length="368" mass="38765">MASHAALNLPATYRALSFTSASLPGTIITKPTPLPTAGTAIIRPLACNVVHYAADIYSGGNPRGYRYPLPLVPGGPCVARVAAAPSDAPHLRPGTHAGSTPESWALMEDEWRDGTWAELARVPAENVHLLDEARLLGSREGGASGLGYALEDLAALYTLAVPYGGLRDVGVAAGETVLVAPATGVFSGAAVHVALAMGARVVAMGRNEDALRELEALDPARVATVRMSGSAEADEENIRAAAGGRPIDVFFDISPRSAGAFPHARAGILCLRYGGRASLMGGVMGDLEIPYGQVVHKGLRIQGTFMYTPQQADELIRMVETGVLRIGEGRGMKCVGRFDLEQWAQAFKTASRDGAKMGRFVILQPNKE</sequence>
<comment type="caution">
    <text evidence="2">The sequence shown here is derived from an EMBL/GenBank/DDBJ whole genome shotgun (WGS) entry which is preliminary data.</text>
</comment>
<evidence type="ECO:0000313" key="3">
    <source>
        <dbReference type="Proteomes" id="UP001174694"/>
    </source>
</evidence>